<dbReference type="SUPFAM" id="SSF52058">
    <property type="entry name" value="L domain-like"/>
    <property type="match status" value="1"/>
</dbReference>
<dbReference type="EMBL" id="AP015042">
    <property type="protein sequence ID" value="BAT96953.1"/>
    <property type="molecule type" value="Genomic_DNA"/>
</dbReference>
<evidence type="ECO:0008006" key="3">
    <source>
        <dbReference type="Google" id="ProtNLM"/>
    </source>
</evidence>
<dbReference type="AlphaFoldDB" id="A0A0S3SVW3"/>
<dbReference type="Gene3D" id="3.80.10.10">
    <property type="entry name" value="Ribonuclease Inhibitor"/>
    <property type="match status" value="1"/>
</dbReference>
<dbReference type="InterPro" id="IPR032675">
    <property type="entry name" value="LRR_dom_sf"/>
</dbReference>
<dbReference type="InterPro" id="IPR001611">
    <property type="entry name" value="Leu-rich_rpt"/>
</dbReference>
<dbReference type="PANTHER" id="PTHR48054:SF82">
    <property type="entry name" value="LRR RECEPTOR-LIKE SERINE_THREONINE-PROTEIN KINASE FLS2"/>
    <property type="match status" value="1"/>
</dbReference>
<dbReference type="InterPro" id="IPR052592">
    <property type="entry name" value="LRR-RLK"/>
</dbReference>
<gene>
    <name evidence="1" type="primary">Vigan.09G028500</name>
    <name evidence="1" type="ORF">VIGAN_09028500</name>
</gene>
<dbReference type="PANTHER" id="PTHR48054">
    <property type="entry name" value="RECEPTOR KINASE-LIKE PROTEIN XA21"/>
    <property type="match status" value="1"/>
</dbReference>
<protein>
    <recommendedName>
        <fullName evidence="3">Leucine-rich repeat-containing N-terminal plant-type domain-containing protein</fullName>
    </recommendedName>
</protein>
<evidence type="ECO:0000313" key="2">
    <source>
        <dbReference type="Proteomes" id="UP000291084"/>
    </source>
</evidence>
<keyword evidence="2" id="KW-1185">Reference proteome</keyword>
<name>A0A0S3SVW3_PHAAN</name>
<dbReference type="Proteomes" id="UP000291084">
    <property type="component" value="Chromosome 9"/>
</dbReference>
<accession>A0A0S3SVW3</accession>
<reference evidence="1 2" key="1">
    <citation type="journal article" date="2015" name="Sci. Rep.">
        <title>The power of single molecule real-time sequencing technology in the de novo assembly of a eukaryotic genome.</title>
        <authorList>
            <person name="Sakai H."/>
            <person name="Naito K."/>
            <person name="Ogiso-Tanaka E."/>
            <person name="Takahashi Y."/>
            <person name="Iseki K."/>
            <person name="Muto C."/>
            <person name="Satou K."/>
            <person name="Teruya K."/>
            <person name="Shiroma A."/>
            <person name="Shimoji M."/>
            <person name="Hirano T."/>
            <person name="Itoh T."/>
            <person name="Kaga A."/>
            <person name="Tomooka N."/>
        </authorList>
    </citation>
    <scope>NUCLEOTIDE SEQUENCE [LARGE SCALE GENOMIC DNA]</scope>
    <source>
        <strain evidence="2">cv. Shumari</strain>
    </source>
</reference>
<evidence type="ECO:0000313" key="1">
    <source>
        <dbReference type="EMBL" id="BAT96953.1"/>
    </source>
</evidence>
<dbReference type="Pfam" id="PF13855">
    <property type="entry name" value="LRR_8"/>
    <property type="match status" value="1"/>
</dbReference>
<sequence length="79" mass="8980">MVVSPPLLYLHFLSYLSHADNQFSSLIPTSFSALSALRHLNLSNNAFNATFPSNLTRLANLQVLDLYNNNMIGNFFRKY</sequence>
<organism evidence="1 2">
    <name type="scientific">Vigna angularis var. angularis</name>
    <dbReference type="NCBI Taxonomy" id="157739"/>
    <lineage>
        <taxon>Eukaryota</taxon>
        <taxon>Viridiplantae</taxon>
        <taxon>Streptophyta</taxon>
        <taxon>Embryophyta</taxon>
        <taxon>Tracheophyta</taxon>
        <taxon>Spermatophyta</taxon>
        <taxon>Magnoliopsida</taxon>
        <taxon>eudicotyledons</taxon>
        <taxon>Gunneridae</taxon>
        <taxon>Pentapetalae</taxon>
        <taxon>rosids</taxon>
        <taxon>fabids</taxon>
        <taxon>Fabales</taxon>
        <taxon>Fabaceae</taxon>
        <taxon>Papilionoideae</taxon>
        <taxon>50 kb inversion clade</taxon>
        <taxon>NPAAA clade</taxon>
        <taxon>indigoferoid/millettioid clade</taxon>
        <taxon>Phaseoleae</taxon>
        <taxon>Vigna</taxon>
    </lineage>
</organism>
<proteinExistence type="predicted"/>